<dbReference type="PANTHER" id="PTHR41913">
    <property type="entry name" value="DUF1684 DOMAIN-CONTAINING PROTEIN"/>
    <property type="match status" value="1"/>
</dbReference>
<proteinExistence type="predicted"/>
<evidence type="ECO:0000313" key="2">
    <source>
        <dbReference type="Proteomes" id="UP000585050"/>
    </source>
</evidence>
<dbReference type="Pfam" id="PF07920">
    <property type="entry name" value="DUF1684"/>
    <property type="match status" value="1"/>
</dbReference>
<dbReference type="EMBL" id="JABAIL010000002">
    <property type="protein sequence ID" value="NLR90559.1"/>
    <property type="molecule type" value="Genomic_DNA"/>
</dbReference>
<dbReference type="Proteomes" id="UP000585050">
    <property type="component" value="Unassembled WGS sequence"/>
</dbReference>
<dbReference type="AlphaFoldDB" id="A0A7X8XUT1"/>
<gene>
    <name evidence="1" type="ORF">HGP29_05045</name>
</gene>
<evidence type="ECO:0000313" key="1">
    <source>
        <dbReference type="EMBL" id="NLR90559.1"/>
    </source>
</evidence>
<organism evidence="1 2">
    <name type="scientific">Flammeovirga agarivorans</name>
    <dbReference type="NCBI Taxonomy" id="2726742"/>
    <lineage>
        <taxon>Bacteria</taxon>
        <taxon>Pseudomonadati</taxon>
        <taxon>Bacteroidota</taxon>
        <taxon>Cytophagia</taxon>
        <taxon>Cytophagales</taxon>
        <taxon>Flammeovirgaceae</taxon>
        <taxon>Flammeovirga</taxon>
    </lineage>
</organism>
<dbReference type="InterPro" id="IPR012467">
    <property type="entry name" value="DUF1684"/>
</dbReference>
<sequence length="213" mass="24473">MKPSNIIKIVVALVVVIFLGNSFFSSNSDNGEVKYTERLKNDRDEKNKLFKSKKGSPLSDLDRAKFSHLNYYDINIKYRVMASLKWAEKPKVIKIATTKEKPRDYKKSAFAKFFIDGNEYKVTLLQAVIPNPATKGLFMLLFRDLTSGETTYGAGRYIELHNIKKGQMQTLIDFNEAYNPYCAYNEDYDCPMPPLENQLNVAIEAGEKNYHEL</sequence>
<dbReference type="RefSeq" id="WP_168881285.1">
    <property type="nucleotide sequence ID" value="NZ_JABAIL010000002.1"/>
</dbReference>
<keyword evidence="2" id="KW-1185">Reference proteome</keyword>
<name>A0A7X8XUT1_9BACT</name>
<accession>A0A7X8XUT1</accession>
<protein>
    <submittedName>
        <fullName evidence="1">DUF1684 domain-containing protein</fullName>
    </submittedName>
</protein>
<comment type="caution">
    <text evidence="1">The sequence shown here is derived from an EMBL/GenBank/DDBJ whole genome shotgun (WGS) entry which is preliminary data.</text>
</comment>
<reference evidence="1 2" key="1">
    <citation type="submission" date="2020-04" db="EMBL/GenBank/DDBJ databases">
        <title>Flammeovirga sp. SR4, a novel species isolated from seawater.</title>
        <authorList>
            <person name="Wang X."/>
        </authorList>
    </citation>
    <scope>NUCLEOTIDE SEQUENCE [LARGE SCALE GENOMIC DNA]</scope>
    <source>
        <strain evidence="1 2">SR4</strain>
    </source>
</reference>
<dbReference type="PANTHER" id="PTHR41913:SF1">
    <property type="entry name" value="DUF1684 DOMAIN-CONTAINING PROTEIN"/>
    <property type="match status" value="1"/>
</dbReference>